<evidence type="ECO:0000256" key="6">
    <source>
        <dbReference type="SAM" id="Phobius"/>
    </source>
</evidence>
<evidence type="ECO:0000256" key="1">
    <source>
        <dbReference type="ARBA" id="ARBA00004141"/>
    </source>
</evidence>
<evidence type="ECO:0000256" key="4">
    <source>
        <dbReference type="ARBA" id="ARBA00022989"/>
    </source>
</evidence>
<accession>A0A1Z5K9P7</accession>
<keyword evidence="8" id="KW-1185">Reference proteome</keyword>
<keyword evidence="3 6" id="KW-0812">Transmembrane</keyword>
<feature type="transmembrane region" description="Helical" evidence="6">
    <location>
        <begin position="229"/>
        <end position="246"/>
    </location>
</feature>
<dbReference type="InParanoid" id="A0A1Z5K9P7"/>
<evidence type="ECO:0000256" key="2">
    <source>
        <dbReference type="ARBA" id="ARBA00022448"/>
    </source>
</evidence>
<dbReference type="OrthoDB" id="42882at2759"/>
<organism evidence="7 8">
    <name type="scientific">Fistulifera solaris</name>
    <name type="common">Oleaginous diatom</name>
    <dbReference type="NCBI Taxonomy" id="1519565"/>
    <lineage>
        <taxon>Eukaryota</taxon>
        <taxon>Sar</taxon>
        <taxon>Stramenopiles</taxon>
        <taxon>Ochrophyta</taxon>
        <taxon>Bacillariophyta</taxon>
        <taxon>Bacillariophyceae</taxon>
        <taxon>Bacillariophycidae</taxon>
        <taxon>Naviculales</taxon>
        <taxon>Naviculaceae</taxon>
        <taxon>Fistulifera</taxon>
    </lineage>
</organism>
<feature type="transmembrane region" description="Helical" evidence="6">
    <location>
        <begin position="305"/>
        <end position="331"/>
    </location>
</feature>
<evidence type="ECO:0000256" key="5">
    <source>
        <dbReference type="ARBA" id="ARBA00023136"/>
    </source>
</evidence>
<evidence type="ECO:0000313" key="7">
    <source>
        <dbReference type="EMBL" id="GAX22658.1"/>
    </source>
</evidence>
<dbReference type="PANTHER" id="PTHR10778">
    <property type="entry name" value="SOLUTE CARRIER FAMILY 35 MEMBER B"/>
    <property type="match status" value="1"/>
</dbReference>
<proteinExistence type="predicted"/>
<dbReference type="Proteomes" id="UP000198406">
    <property type="component" value="Unassembled WGS sequence"/>
</dbReference>
<comment type="caution">
    <text evidence="7">The sequence shown here is derived from an EMBL/GenBank/DDBJ whole genome shotgun (WGS) entry which is preliminary data.</text>
</comment>
<name>A0A1Z5K9P7_FISSO</name>
<protein>
    <recommendedName>
        <fullName evidence="9">Solute carrier family 35 (UDP-galactose transporter), member B1</fullName>
    </recommendedName>
</protein>
<feature type="transmembrane region" description="Helical" evidence="6">
    <location>
        <begin position="267"/>
        <end position="285"/>
    </location>
</feature>
<dbReference type="AlphaFoldDB" id="A0A1Z5K9P7"/>
<sequence>MAGKVVIETDNLGIIERFHDESIAKSDDLESQVFLLKPNSRVSRRPTAATLDAGLSDSDSSMEEIPTKKNAAQHLVPRLLFGAAGIYSAYLYYGHIQEDLFKYRSTDSTSFQSVWLLQSLECLANIFVGLVGRRIFGGRANLSLRPFIATGCSQVFAKAFTSLALAAGLSFPVCILAKSAKIVPVMLGQLLLGGSKYGLRDLLFVLLIVCGTALLSAGSSQKHKDEPDTPAGLCFILISLVMDGITAGFQKRLKQTYRATPPSTYDFLLYTNLAMCVVALSISAVTQDLITGLLFLGENPVVARMIWKVCLCSAIGQSFIFFVVATFDPMVCSTITTTRKMLSVLWSVISKGHVLSNQGSVGLALAMSGLVLEVQGKFTKLSKDCEKQAKICVKNAITK</sequence>
<dbReference type="EMBL" id="BDSP01000186">
    <property type="protein sequence ID" value="GAX22658.1"/>
    <property type="molecule type" value="Genomic_DNA"/>
</dbReference>
<dbReference type="GO" id="GO:0005789">
    <property type="term" value="C:endoplasmic reticulum membrane"/>
    <property type="evidence" value="ECO:0007669"/>
    <property type="project" value="TreeGrafter"/>
</dbReference>
<feature type="transmembrane region" description="Helical" evidence="6">
    <location>
        <begin position="114"/>
        <end position="136"/>
    </location>
</feature>
<comment type="subcellular location">
    <subcellularLocation>
        <location evidence="1">Membrane</location>
        <topology evidence="1">Multi-pass membrane protein</topology>
    </subcellularLocation>
</comment>
<dbReference type="Pfam" id="PF08449">
    <property type="entry name" value="UAA"/>
    <property type="match status" value="1"/>
</dbReference>
<keyword evidence="5 6" id="KW-0472">Membrane</keyword>
<dbReference type="PANTHER" id="PTHR10778:SF18">
    <property type="entry name" value="SUGAR PHOSPHATE TRANSPORTER DOMAIN-CONTAINING PROTEIN"/>
    <property type="match status" value="1"/>
</dbReference>
<reference evidence="7 8" key="1">
    <citation type="journal article" date="2015" name="Plant Cell">
        <title>Oil accumulation by the oleaginous diatom Fistulifera solaris as revealed by the genome and transcriptome.</title>
        <authorList>
            <person name="Tanaka T."/>
            <person name="Maeda Y."/>
            <person name="Veluchamy A."/>
            <person name="Tanaka M."/>
            <person name="Abida H."/>
            <person name="Marechal E."/>
            <person name="Bowler C."/>
            <person name="Muto M."/>
            <person name="Sunaga Y."/>
            <person name="Tanaka M."/>
            <person name="Yoshino T."/>
            <person name="Taniguchi T."/>
            <person name="Fukuda Y."/>
            <person name="Nemoto M."/>
            <person name="Matsumoto M."/>
            <person name="Wong P.S."/>
            <person name="Aburatani S."/>
            <person name="Fujibuchi W."/>
        </authorList>
    </citation>
    <scope>NUCLEOTIDE SEQUENCE [LARGE SCALE GENOMIC DNA]</scope>
    <source>
        <strain evidence="7 8">JPCC DA0580</strain>
    </source>
</reference>
<dbReference type="InterPro" id="IPR013657">
    <property type="entry name" value="SCL35B1-4/HUT1"/>
</dbReference>
<dbReference type="GO" id="GO:0000139">
    <property type="term" value="C:Golgi membrane"/>
    <property type="evidence" value="ECO:0007669"/>
    <property type="project" value="TreeGrafter"/>
</dbReference>
<feature type="transmembrane region" description="Helical" evidence="6">
    <location>
        <begin position="75"/>
        <end position="93"/>
    </location>
</feature>
<evidence type="ECO:0008006" key="9">
    <source>
        <dbReference type="Google" id="ProtNLM"/>
    </source>
</evidence>
<evidence type="ECO:0000313" key="8">
    <source>
        <dbReference type="Proteomes" id="UP000198406"/>
    </source>
</evidence>
<dbReference type="GO" id="GO:0005459">
    <property type="term" value="F:UDP-galactose transmembrane transporter activity"/>
    <property type="evidence" value="ECO:0007669"/>
    <property type="project" value="TreeGrafter"/>
</dbReference>
<keyword evidence="4 6" id="KW-1133">Transmembrane helix</keyword>
<evidence type="ECO:0000256" key="3">
    <source>
        <dbReference type="ARBA" id="ARBA00022692"/>
    </source>
</evidence>
<dbReference type="GO" id="GO:0005460">
    <property type="term" value="F:UDP-glucose transmembrane transporter activity"/>
    <property type="evidence" value="ECO:0007669"/>
    <property type="project" value="TreeGrafter"/>
</dbReference>
<gene>
    <name evidence="7" type="ORF">FisN_17Lh151</name>
</gene>
<feature type="transmembrane region" description="Helical" evidence="6">
    <location>
        <begin position="198"/>
        <end position="217"/>
    </location>
</feature>
<keyword evidence="2" id="KW-0813">Transport</keyword>